<dbReference type="GO" id="GO:0043565">
    <property type="term" value="F:sequence-specific DNA binding"/>
    <property type="evidence" value="ECO:0007669"/>
    <property type="project" value="TreeGrafter"/>
</dbReference>
<gene>
    <name evidence="6" type="ORF">G0028_12715</name>
</gene>
<evidence type="ECO:0000313" key="6">
    <source>
        <dbReference type="EMBL" id="QOW46690.1"/>
    </source>
</evidence>
<dbReference type="SUPFAM" id="SSF53850">
    <property type="entry name" value="Periplasmic binding protein-like II"/>
    <property type="match status" value="1"/>
</dbReference>
<dbReference type="GO" id="GO:0006351">
    <property type="term" value="P:DNA-templated transcription"/>
    <property type="evidence" value="ECO:0007669"/>
    <property type="project" value="TreeGrafter"/>
</dbReference>
<dbReference type="PANTHER" id="PTHR30537">
    <property type="entry name" value="HTH-TYPE TRANSCRIPTIONAL REGULATOR"/>
    <property type="match status" value="1"/>
</dbReference>
<organism evidence="6 7">
    <name type="scientific">Acinetobacter piscicola</name>
    <dbReference type="NCBI Taxonomy" id="2006115"/>
    <lineage>
        <taxon>Bacteria</taxon>
        <taxon>Pseudomonadati</taxon>
        <taxon>Pseudomonadota</taxon>
        <taxon>Gammaproteobacteria</taxon>
        <taxon>Moraxellales</taxon>
        <taxon>Moraxellaceae</taxon>
        <taxon>Acinetobacter</taxon>
    </lineage>
</organism>
<evidence type="ECO:0000259" key="5">
    <source>
        <dbReference type="PROSITE" id="PS50931"/>
    </source>
</evidence>
<dbReference type="SUPFAM" id="SSF46785">
    <property type="entry name" value="Winged helix' DNA-binding domain"/>
    <property type="match status" value="1"/>
</dbReference>
<evidence type="ECO:0000256" key="3">
    <source>
        <dbReference type="ARBA" id="ARBA00023125"/>
    </source>
</evidence>
<dbReference type="PRINTS" id="PR00039">
    <property type="entry name" value="HTHLYSR"/>
</dbReference>
<dbReference type="InterPro" id="IPR036388">
    <property type="entry name" value="WH-like_DNA-bd_sf"/>
</dbReference>
<dbReference type="Pfam" id="PF00126">
    <property type="entry name" value="HTH_1"/>
    <property type="match status" value="1"/>
</dbReference>
<feature type="domain" description="HTH lysR-type" evidence="5">
    <location>
        <begin position="8"/>
        <end position="65"/>
    </location>
</feature>
<dbReference type="FunFam" id="1.10.10.10:FF:000001">
    <property type="entry name" value="LysR family transcriptional regulator"/>
    <property type="match status" value="1"/>
</dbReference>
<dbReference type="PANTHER" id="PTHR30537:SF5">
    <property type="entry name" value="HTH-TYPE TRANSCRIPTIONAL ACTIVATOR TTDR-RELATED"/>
    <property type="match status" value="1"/>
</dbReference>
<sequence length="302" mass="34400">MNRHFDDLQIGSLEIFCLTVELGSFTAAAVSLGLTPAAVSRSISRIEERLGAKLFVRTTRQLRVTEEGKNYYYHCRKALEYLIDAESLISGKQQELSGTLRISVPTAYAHYKLLPNLYHFSEQYPKLKFEIHVSNQNVDLIAQDYDLAIRGNYLPDSGLIARKLEDAALCIVATPNYLKKHPAPLHPRELKDHECIQFEIPSTGKSAMWTFYESGAEISVAVQGRMLCQDDYLSTLTLVKTGVGLMQVYRFTVENELKQGSLVEVLQEYNQTSRPFYLLYAQAKYQPLKVRVFMDYLLSSVY</sequence>
<dbReference type="RefSeq" id="WP_180046192.1">
    <property type="nucleotide sequence ID" value="NZ_CP048659.1"/>
</dbReference>
<proteinExistence type="inferred from homology"/>
<reference evidence="6 7" key="1">
    <citation type="submission" date="2020-02" db="EMBL/GenBank/DDBJ databases">
        <title>Tigecycline-resistant Acinetobacter species from pigs and migratory birds.</title>
        <authorList>
            <person name="Chen C."/>
            <person name="Sun J."/>
            <person name="Liao X.-P."/>
            <person name="Liu Y.-H."/>
        </authorList>
    </citation>
    <scope>NUCLEOTIDE SEQUENCE [LARGE SCALE GENOMIC DNA]</scope>
    <source>
        <strain evidence="6 7">YH12207_T</strain>
    </source>
</reference>
<evidence type="ECO:0000256" key="4">
    <source>
        <dbReference type="ARBA" id="ARBA00023163"/>
    </source>
</evidence>
<dbReference type="InterPro" id="IPR036390">
    <property type="entry name" value="WH_DNA-bd_sf"/>
</dbReference>
<dbReference type="PROSITE" id="PS50931">
    <property type="entry name" value="HTH_LYSR"/>
    <property type="match status" value="1"/>
</dbReference>
<keyword evidence="2" id="KW-0805">Transcription regulation</keyword>
<protein>
    <submittedName>
        <fullName evidence="6">LysR family transcriptional regulator</fullName>
    </submittedName>
</protein>
<dbReference type="Gene3D" id="3.40.190.290">
    <property type="match status" value="1"/>
</dbReference>
<keyword evidence="4" id="KW-0804">Transcription</keyword>
<comment type="similarity">
    <text evidence="1">Belongs to the LysR transcriptional regulatory family.</text>
</comment>
<dbReference type="Pfam" id="PF03466">
    <property type="entry name" value="LysR_substrate"/>
    <property type="match status" value="1"/>
</dbReference>
<dbReference type="InterPro" id="IPR005119">
    <property type="entry name" value="LysR_subst-bd"/>
</dbReference>
<dbReference type="GO" id="GO:0003700">
    <property type="term" value="F:DNA-binding transcription factor activity"/>
    <property type="evidence" value="ECO:0007669"/>
    <property type="project" value="InterPro"/>
</dbReference>
<evidence type="ECO:0000256" key="2">
    <source>
        <dbReference type="ARBA" id="ARBA00023015"/>
    </source>
</evidence>
<evidence type="ECO:0000256" key="1">
    <source>
        <dbReference type="ARBA" id="ARBA00009437"/>
    </source>
</evidence>
<dbReference type="InterPro" id="IPR058163">
    <property type="entry name" value="LysR-type_TF_proteobact-type"/>
</dbReference>
<name>A0A7S6VXG6_9GAMM</name>
<dbReference type="Proteomes" id="UP000593966">
    <property type="component" value="Chromosome"/>
</dbReference>
<keyword evidence="7" id="KW-1185">Reference proteome</keyword>
<accession>A0A7S6VXG6</accession>
<dbReference type="AlphaFoldDB" id="A0A7S6VXG6"/>
<evidence type="ECO:0000313" key="7">
    <source>
        <dbReference type="Proteomes" id="UP000593966"/>
    </source>
</evidence>
<dbReference type="InterPro" id="IPR000847">
    <property type="entry name" value="LysR_HTH_N"/>
</dbReference>
<keyword evidence="3" id="KW-0238">DNA-binding</keyword>
<dbReference type="CDD" id="cd08422">
    <property type="entry name" value="PBP2_CrgA_like"/>
    <property type="match status" value="1"/>
</dbReference>
<dbReference type="EMBL" id="CP048659">
    <property type="protein sequence ID" value="QOW46690.1"/>
    <property type="molecule type" value="Genomic_DNA"/>
</dbReference>
<dbReference type="Gene3D" id="1.10.10.10">
    <property type="entry name" value="Winged helix-like DNA-binding domain superfamily/Winged helix DNA-binding domain"/>
    <property type="match status" value="1"/>
</dbReference>